<gene>
    <name evidence="2" type="ORF">SAMN04488511_10337</name>
</gene>
<feature type="domain" description="Glycosyltransferase 2-like" evidence="1">
    <location>
        <begin position="13"/>
        <end position="175"/>
    </location>
</feature>
<accession>A0A1I0SRY7</accession>
<dbReference type="AlphaFoldDB" id="A0A1I0SRY7"/>
<dbReference type="InterPro" id="IPR001173">
    <property type="entry name" value="Glyco_trans_2-like"/>
</dbReference>
<dbReference type="CDD" id="cd00761">
    <property type="entry name" value="Glyco_tranf_GTA_type"/>
    <property type="match status" value="1"/>
</dbReference>
<evidence type="ECO:0000313" key="2">
    <source>
        <dbReference type="EMBL" id="SFA42308.1"/>
    </source>
</evidence>
<organism evidence="2 3">
    <name type="scientific">Pedobacter suwonensis</name>
    <dbReference type="NCBI Taxonomy" id="332999"/>
    <lineage>
        <taxon>Bacteria</taxon>
        <taxon>Pseudomonadati</taxon>
        <taxon>Bacteroidota</taxon>
        <taxon>Sphingobacteriia</taxon>
        <taxon>Sphingobacteriales</taxon>
        <taxon>Sphingobacteriaceae</taxon>
        <taxon>Pedobacter</taxon>
    </lineage>
</organism>
<reference evidence="3" key="1">
    <citation type="submission" date="2016-10" db="EMBL/GenBank/DDBJ databases">
        <authorList>
            <person name="Varghese N."/>
            <person name="Submissions S."/>
        </authorList>
    </citation>
    <scope>NUCLEOTIDE SEQUENCE [LARGE SCALE GENOMIC DNA]</scope>
    <source>
        <strain evidence="3">DSM 18130</strain>
    </source>
</reference>
<keyword evidence="3" id="KW-1185">Reference proteome</keyword>
<dbReference type="Pfam" id="PF00535">
    <property type="entry name" value="Glycos_transf_2"/>
    <property type="match status" value="1"/>
</dbReference>
<name>A0A1I0SRY7_9SPHI</name>
<protein>
    <submittedName>
        <fullName evidence="2">Glycosyltransferase involved in cell wall bisynthesis</fullName>
    </submittedName>
</protein>
<sequence>MQSKAFNFPEVTLLVTHFNRPASLARLLSSFASLGCKFGEIVVSDDCSTAENLVLVKKLQPEFGFKLITTPKNAGLGNNINKGQRNATLPLTLYVQEDFVPLELFPEKLSASIGFMQNDPALDIVRFYAYQRFPFLKPFAEGFSEMHFNPKDILSTYNKFYLYSDHPHLRRSDFLTKFGDYKEGVNVEKAEYSMMMSFLKRKGKGLFYEDFQGLFEQKNSSEEPSTFKRNWKRHPTNMMIRVARHLYRHIKFNLNYYF</sequence>
<dbReference type="GO" id="GO:0016758">
    <property type="term" value="F:hexosyltransferase activity"/>
    <property type="evidence" value="ECO:0007669"/>
    <property type="project" value="UniProtKB-ARBA"/>
</dbReference>
<evidence type="ECO:0000313" key="3">
    <source>
        <dbReference type="Proteomes" id="UP000198836"/>
    </source>
</evidence>
<dbReference type="Proteomes" id="UP000198836">
    <property type="component" value="Unassembled WGS sequence"/>
</dbReference>
<keyword evidence="2" id="KW-0808">Transferase</keyword>
<dbReference type="PANTHER" id="PTHR22916:SF3">
    <property type="entry name" value="UDP-GLCNAC:BETAGAL BETA-1,3-N-ACETYLGLUCOSAMINYLTRANSFERASE-LIKE PROTEIN 1"/>
    <property type="match status" value="1"/>
</dbReference>
<dbReference type="InterPro" id="IPR029044">
    <property type="entry name" value="Nucleotide-diphossugar_trans"/>
</dbReference>
<dbReference type="SUPFAM" id="SSF53448">
    <property type="entry name" value="Nucleotide-diphospho-sugar transferases"/>
    <property type="match status" value="1"/>
</dbReference>
<dbReference type="EMBL" id="FOJM01000003">
    <property type="protein sequence ID" value="SFA42308.1"/>
    <property type="molecule type" value="Genomic_DNA"/>
</dbReference>
<dbReference type="STRING" id="332999.SAMN04488511_10337"/>
<dbReference type="Gene3D" id="3.90.550.10">
    <property type="entry name" value="Spore Coat Polysaccharide Biosynthesis Protein SpsA, Chain A"/>
    <property type="match status" value="1"/>
</dbReference>
<proteinExistence type="predicted"/>
<evidence type="ECO:0000259" key="1">
    <source>
        <dbReference type="Pfam" id="PF00535"/>
    </source>
</evidence>
<dbReference type="RefSeq" id="WP_090980800.1">
    <property type="nucleotide sequence ID" value="NZ_FOJM01000003.1"/>
</dbReference>
<dbReference type="OrthoDB" id="744361at2"/>
<dbReference type="PANTHER" id="PTHR22916">
    <property type="entry name" value="GLYCOSYLTRANSFERASE"/>
    <property type="match status" value="1"/>
</dbReference>